<proteinExistence type="predicted"/>
<reference evidence="1 2" key="1">
    <citation type="submission" date="2024-04" db="EMBL/GenBank/DDBJ databases">
        <authorList>
            <person name="Fracassetti M."/>
        </authorList>
    </citation>
    <scope>NUCLEOTIDE SEQUENCE [LARGE SCALE GENOMIC DNA]</scope>
</reference>
<evidence type="ECO:0000313" key="2">
    <source>
        <dbReference type="Proteomes" id="UP001497516"/>
    </source>
</evidence>
<protein>
    <submittedName>
        <fullName evidence="1">Uncharacterized protein</fullName>
    </submittedName>
</protein>
<accession>A0AAV2F7Q4</accession>
<sequence>MVADLETLPSTLYLPRLHQVPVHPQLPAPIRENDPDLSLAKSRSSCAIDPRPSLLVHRLVTVKDDFQGRAPRFGRIGGQASGDRVHLLLRRNAFHLRRRAGGPGGGVHKGYETEN</sequence>
<evidence type="ECO:0000313" key="1">
    <source>
        <dbReference type="EMBL" id="CAL1394003.1"/>
    </source>
</evidence>
<keyword evidence="2" id="KW-1185">Reference proteome</keyword>
<dbReference type="EMBL" id="OZ034819">
    <property type="protein sequence ID" value="CAL1394003.1"/>
    <property type="molecule type" value="Genomic_DNA"/>
</dbReference>
<dbReference type="Proteomes" id="UP001497516">
    <property type="component" value="Chromosome 6"/>
</dbReference>
<name>A0AAV2F7Q4_9ROSI</name>
<organism evidence="1 2">
    <name type="scientific">Linum trigynum</name>
    <dbReference type="NCBI Taxonomy" id="586398"/>
    <lineage>
        <taxon>Eukaryota</taxon>
        <taxon>Viridiplantae</taxon>
        <taxon>Streptophyta</taxon>
        <taxon>Embryophyta</taxon>
        <taxon>Tracheophyta</taxon>
        <taxon>Spermatophyta</taxon>
        <taxon>Magnoliopsida</taxon>
        <taxon>eudicotyledons</taxon>
        <taxon>Gunneridae</taxon>
        <taxon>Pentapetalae</taxon>
        <taxon>rosids</taxon>
        <taxon>fabids</taxon>
        <taxon>Malpighiales</taxon>
        <taxon>Linaceae</taxon>
        <taxon>Linum</taxon>
    </lineage>
</organism>
<gene>
    <name evidence="1" type="ORF">LTRI10_LOCUS34532</name>
</gene>
<dbReference type="AlphaFoldDB" id="A0AAV2F7Q4"/>